<feature type="region of interest" description="Disordered" evidence="1">
    <location>
        <begin position="14"/>
        <end position="74"/>
    </location>
</feature>
<evidence type="ECO:0000313" key="2">
    <source>
        <dbReference type="EMBL" id="KAK3849708.1"/>
    </source>
</evidence>
<comment type="caution">
    <text evidence="2">The sequence shown here is derived from an EMBL/GenBank/DDBJ whole genome shotgun (WGS) entry which is preliminary data.</text>
</comment>
<dbReference type="EMBL" id="JAWQEG010008755">
    <property type="protein sequence ID" value="KAK3849708.1"/>
    <property type="molecule type" value="Genomic_DNA"/>
</dbReference>
<proteinExistence type="predicted"/>
<evidence type="ECO:0000256" key="1">
    <source>
        <dbReference type="SAM" id="MobiDB-lite"/>
    </source>
</evidence>
<sequence>MYVMWTLPVPLPCPDHAIPPPVSASGGGVRRPPHAPHMPRFDDVDSFPMQSPHPYNSPRPSPRPDTFSLHHYTL</sequence>
<accession>A0AAE1BFQ1</accession>
<gene>
    <name evidence="2" type="ORF">Pcinc_043554</name>
</gene>
<evidence type="ECO:0000313" key="3">
    <source>
        <dbReference type="Proteomes" id="UP001286313"/>
    </source>
</evidence>
<name>A0AAE1BFQ1_PETCI</name>
<dbReference type="AlphaFoldDB" id="A0AAE1BFQ1"/>
<keyword evidence="3" id="KW-1185">Reference proteome</keyword>
<reference evidence="2" key="1">
    <citation type="submission" date="2023-10" db="EMBL/GenBank/DDBJ databases">
        <title>Genome assemblies of two species of porcelain crab, Petrolisthes cinctipes and Petrolisthes manimaculis (Anomura: Porcellanidae).</title>
        <authorList>
            <person name="Angst P."/>
        </authorList>
    </citation>
    <scope>NUCLEOTIDE SEQUENCE</scope>
    <source>
        <strain evidence="2">PB745_01</strain>
        <tissue evidence="2">Gill</tissue>
    </source>
</reference>
<organism evidence="2 3">
    <name type="scientific">Petrolisthes cinctipes</name>
    <name type="common">Flat porcelain crab</name>
    <dbReference type="NCBI Taxonomy" id="88211"/>
    <lineage>
        <taxon>Eukaryota</taxon>
        <taxon>Metazoa</taxon>
        <taxon>Ecdysozoa</taxon>
        <taxon>Arthropoda</taxon>
        <taxon>Crustacea</taxon>
        <taxon>Multicrustacea</taxon>
        <taxon>Malacostraca</taxon>
        <taxon>Eumalacostraca</taxon>
        <taxon>Eucarida</taxon>
        <taxon>Decapoda</taxon>
        <taxon>Pleocyemata</taxon>
        <taxon>Anomura</taxon>
        <taxon>Galatheoidea</taxon>
        <taxon>Porcellanidae</taxon>
        <taxon>Petrolisthes</taxon>
    </lineage>
</organism>
<protein>
    <submittedName>
        <fullName evidence="2">Uncharacterized protein</fullName>
    </submittedName>
</protein>
<dbReference type="Proteomes" id="UP001286313">
    <property type="component" value="Unassembled WGS sequence"/>
</dbReference>